<keyword evidence="2 9" id="KW-0436">Ligase</keyword>
<sequence>MLSRTSVRSRMESGAGINFSEFSYQVFQSYDWLYLFKNYNCRFQFGGSDQLGN</sequence>
<comment type="catalytic activity">
    <reaction evidence="8">
        <text>tRNA(Tyr) + L-tyrosine + ATP = L-tyrosyl-tRNA(Tyr) + AMP + diphosphate + H(+)</text>
        <dbReference type="Rhea" id="RHEA:10220"/>
        <dbReference type="Rhea" id="RHEA-COMP:9706"/>
        <dbReference type="Rhea" id="RHEA-COMP:9707"/>
        <dbReference type="ChEBI" id="CHEBI:15378"/>
        <dbReference type="ChEBI" id="CHEBI:30616"/>
        <dbReference type="ChEBI" id="CHEBI:33019"/>
        <dbReference type="ChEBI" id="CHEBI:58315"/>
        <dbReference type="ChEBI" id="CHEBI:78442"/>
        <dbReference type="ChEBI" id="CHEBI:78536"/>
        <dbReference type="ChEBI" id="CHEBI:456215"/>
        <dbReference type="EC" id="6.1.1.1"/>
    </reaction>
</comment>
<keyword evidence="6" id="KW-0030">Aminoacyl-tRNA synthetase</keyword>
<dbReference type="STRING" id="407821.A0A087T3S8"/>
<keyword evidence="3" id="KW-0547">Nucleotide-binding</keyword>
<protein>
    <recommendedName>
        <fullName evidence="1">tyrosine--tRNA ligase</fullName>
        <ecNumber evidence="1">6.1.1.1</ecNumber>
    </recommendedName>
    <alternativeName>
        <fullName evidence="7">Tyrosyl-tRNA synthetase</fullName>
    </alternativeName>
</protein>
<dbReference type="EMBL" id="KK113270">
    <property type="protein sequence ID" value="KFM59767.1"/>
    <property type="molecule type" value="Genomic_DNA"/>
</dbReference>
<dbReference type="EC" id="6.1.1.1" evidence="1"/>
<keyword evidence="4" id="KW-0067">ATP-binding</keyword>
<dbReference type="GO" id="GO:0005524">
    <property type="term" value="F:ATP binding"/>
    <property type="evidence" value="ECO:0007669"/>
    <property type="project" value="UniProtKB-KW"/>
</dbReference>
<gene>
    <name evidence="9" type="ORF">X975_01101</name>
</gene>
<evidence type="ECO:0000256" key="8">
    <source>
        <dbReference type="ARBA" id="ARBA00048248"/>
    </source>
</evidence>
<dbReference type="Proteomes" id="UP000054359">
    <property type="component" value="Unassembled WGS sequence"/>
</dbReference>
<organism evidence="9 10">
    <name type="scientific">Stegodyphus mimosarum</name>
    <name type="common">African social velvet spider</name>
    <dbReference type="NCBI Taxonomy" id="407821"/>
    <lineage>
        <taxon>Eukaryota</taxon>
        <taxon>Metazoa</taxon>
        <taxon>Ecdysozoa</taxon>
        <taxon>Arthropoda</taxon>
        <taxon>Chelicerata</taxon>
        <taxon>Arachnida</taxon>
        <taxon>Araneae</taxon>
        <taxon>Araneomorphae</taxon>
        <taxon>Entelegynae</taxon>
        <taxon>Eresoidea</taxon>
        <taxon>Eresidae</taxon>
        <taxon>Stegodyphus</taxon>
    </lineage>
</organism>
<dbReference type="Pfam" id="PF00579">
    <property type="entry name" value="tRNA-synt_1b"/>
    <property type="match status" value="1"/>
</dbReference>
<accession>A0A087T3S8</accession>
<dbReference type="GO" id="GO:0004831">
    <property type="term" value="F:tyrosine-tRNA ligase activity"/>
    <property type="evidence" value="ECO:0007669"/>
    <property type="project" value="UniProtKB-EC"/>
</dbReference>
<dbReference type="InterPro" id="IPR002307">
    <property type="entry name" value="Tyr-tRNA-ligase"/>
</dbReference>
<dbReference type="GO" id="GO:0006437">
    <property type="term" value="P:tyrosyl-tRNA aminoacylation"/>
    <property type="evidence" value="ECO:0007669"/>
    <property type="project" value="InterPro"/>
</dbReference>
<name>A0A087T3S8_STEMI</name>
<dbReference type="InterPro" id="IPR002305">
    <property type="entry name" value="aa-tRNA-synth_Ic"/>
</dbReference>
<reference evidence="9 10" key="1">
    <citation type="submission" date="2013-11" db="EMBL/GenBank/DDBJ databases">
        <title>Genome sequencing of Stegodyphus mimosarum.</title>
        <authorList>
            <person name="Bechsgaard J."/>
        </authorList>
    </citation>
    <scope>NUCLEOTIDE SEQUENCE [LARGE SCALE GENOMIC DNA]</scope>
</reference>
<dbReference type="Gene3D" id="3.40.50.620">
    <property type="entry name" value="HUPs"/>
    <property type="match status" value="1"/>
</dbReference>
<evidence type="ECO:0000256" key="7">
    <source>
        <dbReference type="ARBA" id="ARBA00033323"/>
    </source>
</evidence>
<evidence type="ECO:0000256" key="1">
    <source>
        <dbReference type="ARBA" id="ARBA00013160"/>
    </source>
</evidence>
<evidence type="ECO:0000313" key="9">
    <source>
        <dbReference type="EMBL" id="KFM59767.1"/>
    </source>
</evidence>
<evidence type="ECO:0000256" key="5">
    <source>
        <dbReference type="ARBA" id="ARBA00022917"/>
    </source>
</evidence>
<keyword evidence="5" id="KW-0648">Protein biosynthesis</keyword>
<proteinExistence type="predicted"/>
<evidence type="ECO:0000256" key="2">
    <source>
        <dbReference type="ARBA" id="ARBA00022598"/>
    </source>
</evidence>
<evidence type="ECO:0000313" key="10">
    <source>
        <dbReference type="Proteomes" id="UP000054359"/>
    </source>
</evidence>
<dbReference type="GO" id="GO:0005829">
    <property type="term" value="C:cytosol"/>
    <property type="evidence" value="ECO:0007669"/>
    <property type="project" value="TreeGrafter"/>
</dbReference>
<dbReference type="PRINTS" id="PR01040">
    <property type="entry name" value="TRNASYNTHTYR"/>
</dbReference>
<feature type="non-terminal residue" evidence="9">
    <location>
        <position position="53"/>
    </location>
</feature>
<keyword evidence="10" id="KW-1185">Reference proteome</keyword>
<dbReference type="PANTHER" id="PTHR11766:SF0">
    <property type="entry name" value="TYROSINE--TRNA LIGASE, MITOCHONDRIAL"/>
    <property type="match status" value="1"/>
</dbReference>
<dbReference type="InterPro" id="IPR024088">
    <property type="entry name" value="Tyr-tRNA-ligase_bac-type"/>
</dbReference>
<dbReference type="PANTHER" id="PTHR11766">
    <property type="entry name" value="TYROSYL-TRNA SYNTHETASE"/>
    <property type="match status" value="1"/>
</dbReference>
<dbReference type="SUPFAM" id="SSF52374">
    <property type="entry name" value="Nucleotidylyl transferase"/>
    <property type="match status" value="1"/>
</dbReference>
<dbReference type="InterPro" id="IPR014729">
    <property type="entry name" value="Rossmann-like_a/b/a_fold"/>
</dbReference>
<evidence type="ECO:0000256" key="6">
    <source>
        <dbReference type="ARBA" id="ARBA00023146"/>
    </source>
</evidence>
<dbReference type="AlphaFoldDB" id="A0A087T3S8"/>
<evidence type="ECO:0000256" key="4">
    <source>
        <dbReference type="ARBA" id="ARBA00022840"/>
    </source>
</evidence>
<evidence type="ECO:0000256" key="3">
    <source>
        <dbReference type="ARBA" id="ARBA00022741"/>
    </source>
</evidence>
<dbReference type="OrthoDB" id="6414360at2759"/>
<dbReference type="GO" id="GO:0005739">
    <property type="term" value="C:mitochondrion"/>
    <property type="evidence" value="ECO:0007669"/>
    <property type="project" value="TreeGrafter"/>
</dbReference>